<proteinExistence type="predicted"/>
<dbReference type="InterPro" id="IPR052622">
    <property type="entry name" value="Glycosyltransferase_G1"/>
</dbReference>
<organism evidence="2 3">
    <name type="scientific">Thiobacter aerophilum</name>
    <dbReference type="NCBI Taxonomy" id="3121275"/>
    <lineage>
        <taxon>Bacteria</taxon>
        <taxon>Pseudomonadati</taxon>
        <taxon>Pseudomonadota</taxon>
        <taxon>Betaproteobacteria</taxon>
        <taxon>Burkholderiales</taxon>
        <taxon>Thiobacteraceae</taxon>
        <taxon>Thiobacter</taxon>
    </lineage>
</organism>
<feature type="domain" description="Glycosyl transferase family 1" evidence="1">
    <location>
        <begin position="134"/>
        <end position="296"/>
    </location>
</feature>
<name>A0ABV0EAK7_9BURK</name>
<evidence type="ECO:0000313" key="3">
    <source>
        <dbReference type="Proteomes" id="UP001482231"/>
    </source>
</evidence>
<dbReference type="PANTHER" id="PTHR46660:SF2">
    <property type="entry name" value="GLYCOSYLTRANSFERASE 1 DOMAIN-CONTAINING PROTEIN 1"/>
    <property type="match status" value="1"/>
</dbReference>
<accession>A0ABV0EAK7</accession>
<dbReference type="Proteomes" id="UP001482231">
    <property type="component" value="Unassembled WGS sequence"/>
</dbReference>
<dbReference type="RefSeq" id="WP_347306045.1">
    <property type="nucleotide sequence ID" value="NZ_JBAJEX010000001.1"/>
</dbReference>
<dbReference type="SUPFAM" id="SSF53756">
    <property type="entry name" value="UDP-Glycosyltransferase/glycogen phosphorylase"/>
    <property type="match status" value="1"/>
</dbReference>
<dbReference type="InterPro" id="IPR027627">
    <property type="entry name" value="Glycosyltransferase_put"/>
</dbReference>
<dbReference type="Pfam" id="PF00534">
    <property type="entry name" value="Glycos_transf_1"/>
    <property type="match status" value="1"/>
</dbReference>
<keyword evidence="3" id="KW-1185">Reference proteome</keyword>
<dbReference type="InterPro" id="IPR001296">
    <property type="entry name" value="Glyco_trans_1"/>
</dbReference>
<dbReference type="NCBIfam" id="TIGR04348">
    <property type="entry name" value="selenoneine biosynthesis selenosugar synthase SenB"/>
    <property type="match status" value="1"/>
</dbReference>
<gene>
    <name evidence="2" type="primary">senB</name>
    <name evidence="2" type="ORF">V6E02_00375</name>
</gene>
<dbReference type="PANTHER" id="PTHR46660">
    <property type="match status" value="1"/>
</dbReference>
<dbReference type="CDD" id="cd03801">
    <property type="entry name" value="GT4_PimA-like"/>
    <property type="match status" value="1"/>
</dbReference>
<sequence length="322" mass="36480">MRIVIVTPAGPRQRTGNRQTALRWARLLRQLGHQVWIATRWEGQPADLLIALHARRSRRSIHRFHFRHPTRPLVVVLTGTDLYRDLPHDAAARRSLDMASRVVVLQEEGRRALSGRWRRKTSVVYQSAPAGQPLPPDRDFTVCVVGHLREEKDPFRCAQALCHLPPTSRIQVRHLGRALDGAHETQARYLNASLPRYHWLGEVDRRQVRAIMRQSRLLVVSSRMEGGANVIAEALAVGLPVLASQVPGNVGMLGRDYAGYFPVGDERTLAMLLGRAESNPAFLASLAAQCQRRARRMTPARERRALARVIDSARRRAQKRHR</sequence>
<dbReference type="EMBL" id="JBAJEX010000001">
    <property type="protein sequence ID" value="MEO1765677.1"/>
    <property type="molecule type" value="Genomic_DNA"/>
</dbReference>
<dbReference type="Gene3D" id="3.40.50.2000">
    <property type="entry name" value="Glycogen Phosphorylase B"/>
    <property type="match status" value="1"/>
</dbReference>
<protein>
    <submittedName>
        <fullName evidence="2">Selenoneine biosynthesis selenosugar synthase SenB</fullName>
    </submittedName>
</protein>
<evidence type="ECO:0000313" key="2">
    <source>
        <dbReference type="EMBL" id="MEO1765677.1"/>
    </source>
</evidence>
<reference evidence="2 3" key="1">
    <citation type="submission" date="2024-02" db="EMBL/GenBank/DDBJ databases">
        <title>New thermophilic sulfur-oxidizing bacteria from a hot springs of the Uzon caldera (Kamchatka, Russia).</title>
        <authorList>
            <person name="Dukat A.M."/>
            <person name="Elcheninov A.G."/>
            <person name="Frolov E.N."/>
        </authorList>
    </citation>
    <scope>NUCLEOTIDE SEQUENCE [LARGE SCALE GENOMIC DNA]</scope>
    <source>
        <strain evidence="2 3">AK1</strain>
    </source>
</reference>
<comment type="caution">
    <text evidence="2">The sequence shown here is derived from an EMBL/GenBank/DDBJ whole genome shotgun (WGS) entry which is preliminary data.</text>
</comment>
<evidence type="ECO:0000259" key="1">
    <source>
        <dbReference type="Pfam" id="PF00534"/>
    </source>
</evidence>